<feature type="transmembrane region" description="Helical" evidence="2">
    <location>
        <begin position="36"/>
        <end position="55"/>
    </location>
</feature>
<proteinExistence type="predicted"/>
<name>U1MXU3_9MICO</name>
<feature type="region of interest" description="Disordered" evidence="1">
    <location>
        <begin position="1"/>
        <end position="22"/>
    </location>
</feature>
<keyword evidence="2" id="KW-0472">Membrane</keyword>
<evidence type="ECO:0000256" key="2">
    <source>
        <dbReference type="SAM" id="Phobius"/>
    </source>
</evidence>
<dbReference type="RefSeq" id="WP_021009354.1">
    <property type="nucleotide sequence ID" value="NZ_ASHR01000004.1"/>
</dbReference>
<dbReference type="InterPro" id="IPR046291">
    <property type="entry name" value="DUF6328"/>
</dbReference>
<keyword evidence="2" id="KW-0812">Transmembrane</keyword>
<evidence type="ECO:0000313" key="4">
    <source>
        <dbReference type="Proteomes" id="UP000016462"/>
    </source>
</evidence>
<feature type="transmembrane region" description="Helical" evidence="2">
    <location>
        <begin position="140"/>
        <end position="160"/>
    </location>
</feature>
<gene>
    <name evidence="3" type="ORF">L332_13170</name>
</gene>
<evidence type="ECO:0008006" key="5">
    <source>
        <dbReference type="Google" id="ProtNLM"/>
    </source>
</evidence>
<sequence>MEDGGADAPARDGRRGRDETREERADRNFADILQELRVVMTGTQLISGFLLAVAFQSGFRDLDATEVQHYLVLVALAGLATLLGLTPVLVHRLHFRQRMKEQIVRFGNVLLIITLVFVSLLVVAVTSFIFEVVVSPTAGLWASMLSGVVVVALWILAWAVRRESARSGADGSAADG</sequence>
<dbReference type="OrthoDB" id="3625784at2"/>
<feature type="transmembrane region" description="Helical" evidence="2">
    <location>
        <begin position="67"/>
        <end position="90"/>
    </location>
</feature>
<accession>U1MXU3</accession>
<dbReference type="AlphaFoldDB" id="U1MXU3"/>
<dbReference type="EMBL" id="ASHR01000004">
    <property type="protein sequence ID" value="ERG65385.1"/>
    <property type="molecule type" value="Genomic_DNA"/>
</dbReference>
<keyword evidence="2" id="KW-1133">Transmembrane helix</keyword>
<feature type="transmembrane region" description="Helical" evidence="2">
    <location>
        <begin position="110"/>
        <end position="134"/>
    </location>
</feature>
<keyword evidence="4" id="KW-1185">Reference proteome</keyword>
<protein>
    <recommendedName>
        <fullName evidence="5">Sodium:proton antiporter</fullName>
    </recommendedName>
</protein>
<dbReference type="Pfam" id="PF19853">
    <property type="entry name" value="DUF6328"/>
    <property type="match status" value="1"/>
</dbReference>
<evidence type="ECO:0000256" key="1">
    <source>
        <dbReference type="SAM" id="MobiDB-lite"/>
    </source>
</evidence>
<comment type="caution">
    <text evidence="3">The sequence shown here is derived from an EMBL/GenBank/DDBJ whole genome shotgun (WGS) entry which is preliminary data.</text>
</comment>
<reference evidence="3 4" key="1">
    <citation type="journal article" date="2013" name="Genome Announc.">
        <title>First draft genome sequence from a member of the genus agrococcus, isolated from modern microbialites.</title>
        <authorList>
            <person name="White R.A.III."/>
            <person name="Grassa C.J."/>
            <person name="Suttle C.A."/>
        </authorList>
    </citation>
    <scope>NUCLEOTIDE SEQUENCE [LARGE SCALE GENOMIC DNA]</scope>
    <source>
        <strain evidence="3 4">RW1</strain>
    </source>
</reference>
<evidence type="ECO:0000313" key="3">
    <source>
        <dbReference type="EMBL" id="ERG65385.1"/>
    </source>
</evidence>
<organism evidence="3 4">
    <name type="scientific">Agrococcus pavilionensis RW1</name>
    <dbReference type="NCBI Taxonomy" id="1330458"/>
    <lineage>
        <taxon>Bacteria</taxon>
        <taxon>Bacillati</taxon>
        <taxon>Actinomycetota</taxon>
        <taxon>Actinomycetes</taxon>
        <taxon>Micrococcales</taxon>
        <taxon>Microbacteriaceae</taxon>
        <taxon>Agrococcus</taxon>
    </lineage>
</organism>
<feature type="compositionally biased region" description="Basic and acidic residues" evidence="1">
    <location>
        <begin position="9"/>
        <end position="22"/>
    </location>
</feature>
<dbReference type="Proteomes" id="UP000016462">
    <property type="component" value="Unassembled WGS sequence"/>
</dbReference>